<keyword evidence="3" id="KW-1185">Reference proteome</keyword>
<name>A0A6I4WFM3_9ACTN</name>
<organism evidence="2 3">
    <name type="scientific">Actinomadura rayongensis</name>
    <dbReference type="NCBI Taxonomy" id="1429076"/>
    <lineage>
        <taxon>Bacteria</taxon>
        <taxon>Bacillati</taxon>
        <taxon>Actinomycetota</taxon>
        <taxon>Actinomycetes</taxon>
        <taxon>Streptosporangiales</taxon>
        <taxon>Thermomonosporaceae</taxon>
        <taxon>Actinomadura</taxon>
    </lineage>
</organism>
<evidence type="ECO:0000313" key="3">
    <source>
        <dbReference type="Proteomes" id="UP000431901"/>
    </source>
</evidence>
<feature type="region of interest" description="Disordered" evidence="1">
    <location>
        <begin position="38"/>
        <end position="68"/>
    </location>
</feature>
<accession>A0A6I4WFM3</accession>
<dbReference type="RefSeq" id="WP_161103483.1">
    <property type="nucleotide sequence ID" value="NZ_JBHLYI010000010.1"/>
</dbReference>
<reference evidence="2 3" key="1">
    <citation type="submission" date="2019-12" db="EMBL/GenBank/DDBJ databases">
        <title>Nocardia macrotermitis sp. nov. and Nocardia aurantia sp. nov., isolated from the gut of the fungus growing-termite Macrotermes natalensis.</title>
        <authorList>
            <person name="Christine B."/>
            <person name="Rene B."/>
        </authorList>
    </citation>
    <scope>NUCLEOTIDE SEQUENCE [LARGE SCALE GENOMIC DNA]</scope>
    <source>
        <strain evidence="2 3">DSM 102126</strain>
    </source>
</reference>
<dbReference type="Proteomes" id="UP000431901">
    <property type="component" value="Unassembled WGS sequence"/>
</dbReference>
<dbReference type="AlphaFoldDB" id="A0A6I4WFM3"/>
<sequence length="120" mass="12591">MRARAVLARRRLRTAAGALLLVLALALPGVPFVQEADGPSDGPVATAAAGPATARAESAPDRQRVRRPLLPRAPFDGAALVRRLVAGLATHPAYALDHAARRGDRAPGARLLITLRVSRI</sequence>
<gene>
    <name evidence="2" type="ORF">GQ466_15195</name>
</gene>
<protein>
    <submittedName>
        <fullName evidence="2">Uncharacterized protein</fullName>
    </submittedName>
</protein>
<evidence type="ECO:0000256" key="1">
    <source>
        <dbReference type="SAM" id="MobiDB-lite"/>
    </source>
</evidence>
<feature type="compositionally biased region" description="Low complexity" evidence="1">
    <location>
        <begin position="45"/>
        <end position="57"/>
    </location>
</feature>
<comment type="caution">
    <text evidence="2">The sequence shown here is derived from an EMBL/GenBank/DDBJ whole genome shotgun (WGS) entry which is preliminary data.</text>
</comment>
<evidence type="ECO:0000313" key="2">
    <source>
        <dbReference type="EMBL" id="MXQ65382.1"/>
    </source>
</evidence>
<dbReference type="EMBL" id="WUTW01000002">
    <property type="protein sequence ID" value="MXQ65382.1"/>
    <property type="molecule type" value="Genomic_DNA"/>
</dbReference>
<proteinExistence type="predicted"/>